<keyword evidence="9" id="KW-1185">Reference proteome</keyword>
<comment type="similarity">
    <text evidence="1 5">Belongs to the TUBGCP family.</text>
</comment>
<protein>
    <recommendedName>
        <fullName evidence="5">Gamma-tubulin complex component</fullName>
    </recommendedName>
</protein>
<dbReference type="InterPro" id="IPR040457">
    <property type="entry name" value="GCP_C"/>
</dbReference>
<dbReference type="InterPro" id="IPR042241">
    <property type="entry name" value="GCP_C_sf"/>
</dbReference>
<dbReference type="GO" id="GO:0043015">
    <property type="term" value="F:gamma-tubulin binding"/>
    <property type="evidence" value="ECO:0007669"/>
    <property type="project" value="InterPro"/>
</dbReference>
<name>A0AAD3DPQ8_9CHLO</name>
<dbReference type="Gene3D" id="1.20.120.1900">
    <property type="entry name" value="Gamma-tubulin complex, C-terminal domain"/>
    <property type="match status" value="1"/>
</dbReference>
<dbReference type="GO" id="GO:0007020">
    <property type="term" value="P:microtubule nucleation"/>
    <property type="evidence" value="ECO:0007669"/>
    <property type="project" value="InterPro"/>
</dbReference>
<evidence type="ECO:0000256" key="3">
    <source>
        <dbReference type="ARBA" id="ARBA00022701"/>
    </source>
</evidence>
<dbReference type="GO" id="GO:0005874">
    <property type="term" value="C:microtubule"/>
    <property type="evidence" value="ECO:0007669"/>
    <property type="project" value="UniProtKB-KW"/>
</dbReference>
<feature type="domain" description="Gamma tubulin complex component C-terminal" evidence="7">
    <location>
        <begin position="167"/>
        <end position="261"/>
    </location>
</feature>
<keyword evidence="3 5" id="KW-0493">Microtubule</keyword>
<dbReference type="PANTHER" id="PTHR19302:SF59">
    <property type="entry name" value="HYPOTHETICAL GAMMA-TUBULIN COMPLEX"/>
    <property type="match status" value="1"/>
</dbReference>
<evidence type="ECO:0000256" key="6">
    <source>
        <dbReference type="SAM" id="MobiDB-lite"/>
    </source>
</evidence>
<feature type="region of interest" description="Disordered" evidence="6">
    <location>
        <begin position="1"/>
        <end position="76"/>
    </location>
</feature>
<keyword evidence="2 5" id="KW-0963">Cytoplasm</keyword>
<proteinExistence type="inferred from homology"/>
<feature type="compositionally biased region" description="Low complexity" evidence="6">
    <location>
        <begin position="26"/>
        <end position="59"/>
    </location>
</feature>
<feature type="non-terminal residue" evidence="8">
    <location>
        <position position="1"/>
    </location>
</feature>
<dbReference type="GO" id="GO:0051011">
    <property type="term" value="F:microtubule minus-end binding"/>
    <property type="evidence" value="ECO:0007669"/>
    <property type="project" value="TreeGrafter"/>
</dbReference>
<evidence type="ECO:0000313" key="8">
    <source>
        <dbReference type="EMBL" id="GFR45568.1"/>
    </source>
</evidence>
<evidence type="ECO:0000256" key="2">
    <source>
        <dbReference type="ARBA" id="ARBA00022490"/>
    </source>
</evidence>
<dbReference type="InterPro" id="IPR007259">
    <property type="entry name" value="GCP"/>
</dbReference>
<evidence type="ECO:0000313" key="9">
    <source>
        <dbReference type="Proteomes" id="UP001054857"/>
    </source>
</evidence>
<dbReference type="GO" id="GO:0051321">
    <property type="term" value="P:meiotic cell cycle"/>
    <property type="evidence" value="ECO:0007669"/>
    <property type="project" value="TreeGrafter"/>
</dbReference>
<dbReference type="GO" id="GO:0000930">
    <property type="term" value="C:gamma-tubulin complex"/>
    <property type="evidence" value="ECO:0007669"/>
    <property type="project" value="TreeGrafter"/>
</dbReference>
<dbReference type="AlphaFoldDB" id="A0AAD3DPQ8"/>
<organism evidence="8 9">
    <name type="scientific">Astrephomene gubernaculifera</name>
    <dbReference type="NCBI Taxonomy" id="47775"/>
    <lineage>
        <taxon>Eukaryota</taxon>
        <taxon>Viridiplantae</taxon>
        <taxon>Chlorophyta</taxon>
        <taxon>core chlorophytes</taxon>
        <taxon>Chlorophyceae</taxon>
        <taxon>CS clade</taxon>
        <taxon>Chlamydomonadales</taxon>
        <taxon>Astrephomenaceae</taxon>
        <taxon>Astrephomene</taxon>
    </lineage>
</organism>
<feature type="compositionally biased region" description="Gly residues" evidence="6">
    <location>
        <begin position="60"/>
        <end position="71"/>
    </location>
</feature>
<comment type="function">
    <text evidence="5">Component of the gamma-tubulin ring complex (gTuRC) which mediates microtubule nucleation.</text>
</comment>
<dbReference type="EMBL" id="BMAR01000010">
    <property type="protein sequence ID" value="GFR45568.1"/>
    <property type="molecule type" value="Genomic_DNA"/>
</dbReference>
<dbReference type="GO" id="GO:0051225">
    <property type="term" value="P:spindle assembly"/>
    <property type="evidence" value="ECO:0007669"/>
    <property type="project" value="TreeGrafter"/>
</dbReference>
<evidence type="ECO:0000256" key="4">
    <source>
        <dbReference type="ARBA" id="ARBA00023212"/>
    </source>
</evidence>
<dbReference type="GO" id="GO:0000278">
    <property type="term" value="P:mitotic cell cycle"/>
    <property type="evidence" value="ECO:0007669"/>
    <property type="project" value="TreeGrafter"/>
</dbReference>
<evidence type="ECO:0000259" key="7">
    <source>
        <dbReference type="Pfam" id="PF04130"/>
    </source>
</evidence>
<comment type="caution">
    <text evidence="8">The sequence shown here is derived from an EMBL/GenBank/DDBJ whole genome shotgun (WGS) entry which is preliminary data.</text>
</comment>
<evidence type="ECO:0000256" key="5">
    <source>
        <dbReference type="RuleBase" id="RU363050"/>
    </source>
</evidence>
<dbReference type="GO" id="GO:0000922">
    <property type="term" value="C:spindle pole"/>
    <property type="evidence" value="ECO:0007669"/>
    <property type="project" value="InterPro"/>
</dbReference>
<dbReference type="GO" id="GO:0031122">
    <property type="term" value="P:cytoplasmic microtubule organization"/>
    <property type="evidence" value="ECO:0007669"/>
    <property type="project" value="TreeGrafter"/>
</dbReference>
<reference evidence="8 9" key="1">
    <citation type="journal article" date="2021" name="Sci. Rep.">
        <title>Genome sequencing of the multicellular alga Astrephomene provides insights into convergent evolution of germ-soma differentiation.</title>
        <authorList>
            <person name="Yamashita S."/>
            <person name="Yamamoto K."/>
            <person name="Matsuzaki R."/>
            <person name="Suzuki S."/>
            <person name="Yamaguchi H."/>
            <person name="Hirooka S."/>
            <person name="Minakuchi Y."/>
            <person name="Miyagishima S."/>
            <person name="Kawachi M."/>
            <person name="Toyoda A."/>
            <person name="Nozaki H."/>
        </authorList>
    </citation>
    <scope>NUCLEOTIDE SEQUENCE [LARGE SCALE GENOMIC DNA]</scope>
    <source>
        <strain evidence="8 9">NIES-4017</strain>
    </source>
</reference>
<feature type="region of interest" description="Disordered" evidence="6">
    <location>
        <begin position="120"/>
        <end position="141"/>
    </location>
</feature>
<dbReference type="PANTHER" id="PTHR19302">
    <property type="entry name" value="GAMMA TUBULIN COMPLEX PROTEIN"/>
    <property type="match status" value="1"/>
</dbReference>
<accession>A0AAD3DPQ8</accession>
<comment type="subcellular location">
    <subcellularLocation>
        <location evidence="5">Cytoplasm</location>
        <location evidence="5">Cytoskeleton</location>
        <location evidence="5">Microtubule organizing center</location>
    </subcellularLocation>
</comment>
<evidence type="ECO:0000256" key="1">
    <source>
        <dbReference type="ARBA" id="ARBA00010337"/>
    </source>
</evidence>
<gene>
    <name evidence="8" type="ORF">Agub_g6962</name>
</gene>
<sequence>SCCLAWREQQVRAHPNSWRPLRSTGSSASQQRQPPLQRSRSASVGDPGLAAAAAAAAMGGVSGGGPGGGSQGLQQRSSYSGVGGLAGMAAGRFGAGGGITGGGLLSGPGALAATSGAAAAVSTGPTRNPSPGRLPGSASAASAAAAGTTSAAGGSGSGSGSGGAPSMGRLRASLAAMLHFMATLEQWVATQLVHDAWVQLEQALAASRSLDDVCAAHTAYTVTLLRRCFRYSGEEGSRHTGVALRKCLDACLRFAAAMSGLSSG</sequence>
<dbReference type="Pfam" id="PF04130">
    <property type="entry name" value="GCP_C_terminal"/>
    <property type="match status" value="1"/>
</dbReference>
<keyword evidence="4 5" id="KW-0206">Cytoskeleton</keyword>
<dbReference type="Proteomes" id="UP001054857">
    <property type="component" value="Unassembled WGS sequence"/>
</dbReference>
<feature type="non-terminal residue" evidence="8">
    <location>
        <position position="264"/>
    </location>
</feature>